<reference evidence="3" key="3">
    <citation type="journal article" date="2021" name="Int. J. Parasitol.">
        <title>Comparative analysis of gene expression between Babesia bovis blood stages and kinetes allowed by improved genome annotation.</title>
        <authorList>
            <person name="Ueti M.W."/>
            <person name="Johnson W.C."/>
            <person name="Kappmeyer L.S."/>
            <person name="Herndon D.R."/>
            <person name="Mousel M.R."/>
            <person name="Reif K.E."/>
            <person name="Taus N.S."/>
            <person name="Ifeonu O.O."/>
            <person name="Silva J.C."/>
            <person name="Suarez C.E."/>
            <person name="Brayton K.A."/>
        </authorList>
    </citation>
    <scope>NUCLEOTIDE SEQUENCE [LARGE SCALE GENOMIC DNA]</scope>
</reference>
<feature type="transmembrane region" description="Helical" evidence="1">
    <location>
        <begin position="65"/>
        <end position="90"/>
    </location>
</feature>
<accession>A7AXF1</accession>
<keyword evidence="3" id="KW-1185">Reference proteome</keyword>
<dbReference type="VEuPathDB" id="PiroplasmaDB:BBOV_V000190"/>
<dbReference type="AlphaFoldDB" id="A7AXF1"/>
<gene>
    <name evidence="2" type="ORF">BBOV_V000190</name>
</gene>
<keyword evidence="1" id="KW-0812">Transmembrane</keyword>
<sequence>MTEKLNLFLNIIKHSALYIEEKLEYVLYISAIILLYIVNYIRSLLVKKSLKEKICDFFYHNRAPIFQYIVFIILEFSSCPLSYVIQFYIFAFTLHKSQFENFLNIVPYIFDKLYTLLFFK</sequence>
<keyword evidence="1" id="KW-0472">Membrane</keyword>
<reference evidence="2 3" key="1">
    <citation type="journal article" date="2007" name="PLoS Pathog.">
        <title>Genome sequence of Babesia bovis and comparative analysis of apicomplexan hemoprotozoa.</title>
        <authorList>
            <person name="Brayton K.A."/>
            <person name="Lau A.O.T."/>
            <person name="Herndon D.R."/>
            <person name="Hannick L."/>
            <person name="Kappmeyer L.S."/>
            <person name="Berens S.J."/>
            <person name="Bidwell S.L."/>
            <person name="Brown W.C."/>
            <person name="Crabtree J."/>
            <person name="Fadrosh D."/>
            <person name="Feldblum T."/>
            <person name="Forberger H.A."/>
            <person name="Haas B.J."/>
            <person name="Howell J.M."/>
            <person name="Khouri H."/>
            <person name="Koo H."/>
            <person name="Mann D.J."/>
            <person name="Norimine J."/>
            <person name="Paulsen I.T."/>
            <person name="Radune D."/>
            <person name="Ren Q."/>
            <person name="Smith R.K. Jr."/>
            <person name="Suarez C.E."/>
            <person name="White O."/>
            <person name="Wortman J.R."/>
            <person name="Knowles D.P. Jr."/>
            <person name="McElwain T.F."/>
            <person name="Nene V.M."/>
        </authorList>
    </citation>
    <scope>NUCLEOTIDE SEQUENCE [LARGE SCALE GENOMIC DNA]</scope>
    <source>
        <strain evidence="2">T2Bo</strain>
    </source>
</reference>
<evidence type="ECO:0000313" key="3">
    <source>
        <dbReference type="Proteomes" id="UP000002173"/>
    </source>
</evidence>
<evidence type="ECO:0000256" key="1">
    <source>
        <dbReference type="SAM" id="Phobius"/>
    </source>
</evidence>
<keyword evidence="1" id="KW-1133">Transmembrane helix</keyword>
<dbReference type="EMBL" id="AAXT01000007">
    <property type="protein sequence ID" value="EDO05074.1"/>
    <property type="molecule type" value="Genomic_DNA"/>
</dbReference>
<reference evidence="3" key="2">
    <citation type="journal article" date="2020" name="Data Brief">
        <title>Transcriptome dataset of Babesia bovis life stages within vertebrate and invertebrate hosts.</title>
        <authorList>
            <person name="Ueti M.W."/>
            <person name="Johnson W.C."/>
            <person name="Kappmeyer L.S."/>
            <person name="Herndon D.R."/>
            <person name="Mousel M.R."/>
            <person name="Reif K.E."/>
            <person name="Taus N.S."/>
            <person name="Ifeonu O.O."/>
            <person name="Silva J.C."/>
            <person name="Suarez C.E."/>
            <person name="Brayton K.A."/>
        </authorList>
    </citation>
    <scope>NUCLEOTIDE SEQUENCE [LARGE SCALE GENOMIC DNA]</scope>
</reference>
<organism evidence="2 3">
    <name type="scientific">Babesia bovis</name>
    <dbReference type="NCBI Taxonomy" id="5865"/>
    <lineage>
        <taxon>Eukaryota</taxon>
        <taxon>Sar</taxon>
        <taxon>Alveolata</taxon>
        <taxon>Apicomplexa</taxon>
        <taxon>Aconoidasida</taxon>
        <taxon>Piroplasmida</taxon>
        <taxon>Babesiidae</taxon>
        <taxon>Babesia</taxon>
    </lineage>
</organism>
<comment type="caution">
    <text evidence="2">The sequence shown here is derived from an EMBL/GenBank/DDBJ whole genome shotgun (WGS) entry which is preliminary data.</text>
</comment>
<name>A7AXF1_BABBO</name>
<feature type="transmembrane region" description="Helical" evidence="1">
    <location>
        <begin position="25"/>
        <end position="45"/>
    </location>
</feature>
<dbReference type="Proteomes" id="UP000002173">
    <property type="component" value="Unassembled WGS sequence"/>
</dbReference>
<evidence type="ECO:0000313" key="2">
    <source>
        <dbReference type="EMBL" id="EDO05074.1"/>
    </source>
</evidence>
<dbReference type="InParanoid" id="A7AXF1"/>
<proteinExistence type="predicted"/>
<protein>
    <submittedName>
        <fullName evidence="2">Uncharacterized protein</fullName>
    </submittedName>
</protein>